<evidence type="ECO:0000256" key="3">
    <source>
        <dbReference type="ARBA" id="ARBA00023172"/>
    </source>
</evidence>
<dbReference type="InterPro" id="IPR050090">
    <property type="entry name" value="Tyrosine_recombinase_XerCD"/>
</dbReference>
<evidence type="ECO:0000259" key="4">
    <source>
        <dbReference type="PROSITE" id="PS51898"/>
    </source>
</evidence>
<sequence length="393" mass="44384">MGERPAVSAGSTVPWIKPKYLVEDTDRFGSVRTYVRRPGEKKIRIRLPKDTPEFWEAYRLALEGVEYRTEKAPTPIVKATIGSLRWLCQAYFEQSAEFKRLDIDTRTVRKRVLNSCWDEKIAPGNPLIFADCPIREFGPKHVRILRDRKLEAPEAANSRIKALRGVFKWALADEDIMRSYPIAANPARDVPTFKTGSQGFHTWTLDEVERFEKAHPIGSTARLALALLMFTGQRKSDVIALGRQHLREERDPKTRQPSLWIHFTQHKNRNRKPVILDLPVLPQLKDAIEHGPAGNLAFLMNDYGKPFSEAGFGNRMRKWCDAAGLPQCSAHGVRKAGACIAAENGATEAQLMAIFGWSDPDMPALYTKKARQKRIAGGAMHLLIPTRLQASPK</sequence>
<dbReference type="InterPro" id="IPR011010">
    <property type="entry name" value="DNA_brk_join_enz"/>
</dbReference>
<dbReference type="Gene3D" id="1.10.150.130">
    <property type="match status" value="1"/>
</dbReference>
<dbReference type="Gene3D" id="1.10.443.10">
    <property type="entry name" value="Intergrase catalytic core"/>
    <property type="match status" value="1"/>
</dbReference>
<dbReference type="AlphaFoldDB" id="A0A4U8YUN2"/>
<dbReference type="InterPro" id="IPR002104">
    <property type="entry name" value="Integrase_catalytic"/>
</dbReference>
<feature type="domain" description="Tyr recombinase" evidence="4">
    <location>
        <begin position="198"/>
        <end position="380"/>
    </location>
</feature>
<organism evidence="5 6">
    <name type="scientific">Methylocella tundrae</name>
    <dbReference type="NCBI Taxonomy" id="227605"/>
    <lineage>
        <taxon>Bacteria</taxon>
        <taxon>Pseudomonadati</taxon>
        <taxon>Pseudomonadota</taxon>
        <taxon>Alphaproteobacteria</taxon>
        <taxon>Hyphomicrobiales</taxon>
        <taxon>Beijerinckiaceae</taxon>
        <taxon>Methylocella</taxon>
    </lineage>
</organism>
<accession>A0A4U8YUN2</accession>
<name>A0A4U8YUN2_METTU</name>
<dbReference type="GO" id="GO:0003677">
    <property type="term" value="F:DNA binding"/>
    <property type="evidence" value="ECO:0007669"/>
    <property type="project" value="UniProtKB-KW"/>
</dbReference>
<keyword evidence="2" id="KW-0238">DNA-binding</keyword>
<dbReference type="SUPFAM" id="SSF56349">
    <property type="entry name" value="DNA breaking-rejoining enzymes"/>
    <property type="match status" value="1"/>
</dbReference>
<dbReference type="Pfam" id="PF00589">
    <property type="entry name" value="Phage_integrase"/>
    <property type="match status" value="1"/>
</dbReference>
<evidence type="ECO:0000256" key="1">
    <source>
        <dbReference type="ARBA" id="ARBA00022908"/>
    </source>
</evidence>
<dbReference type="InterPro" id="IPR013762">
    <property type="entry name" value="Integrase-like_cat_sf"/>
</dbReference>
<dbReference type="GO" id="GO:0015074">
    <property type="term" value="P:DNA integration"/>
    <property type="evidence" value="ECO:0007669"/>
    <property type="project" value="UniProtKB-KW"/>
</dbReference>
<reference evidence="5 6" key="1">
    <citation type="submission" date="2019-03" db="EMBL/GenBank/DDBJ databases">
        <authorList>
            <person name="Kox A.R. M."/>
        </authorList>
    </citation>
    <scope>NUCLEOTIDE SEQUENCE [LARGE SCALE GENOMIC DNA]</scope>
    <source>
        <strain evidence="5">MTUNDRAET4 annotated genome</strain>
    </source>
</reference>
<evidence type="ECO:0000256" key="2">
    <source>
        <dbReference type="ARBA" id="ARBA00023125"/>
    </source>
</evidence>
<dbReference type="EMBL" id="LR536450">
    <property type="protein sequence ID" value="VFU06992.1"/>
    <property type="molecule type" value="Genomic_DNA"/>
</dbReference>
<keyword evidence="1" id="KW-0229">DNA integration</keyword>
<keyword evidence="3" id="KW-0233">DNA recombination</keyword>
<dbReference type="PANTHER" id="PTHR30349">
    <property type="entry name" value="PHAGE INTEGRASE-RELATED"/>
    <property type="match status" value="1"/>
</dbReference>
<gene>
    <name evidence="5" type="ORF">MTUNDRAET4_0099</name>
</gene>
<proteinExistence type="predicted"/>
<dbReference type="PROSITE" id="PS51898">
    <property type="entry name" value="TYR_RECOMBINASE"/>
    <property type="match status" value="1"/>
</dbReference>
<evidence type="ECO:0000313" key="5">
    <source>
        <dbReference type="EMBL" id="VFU06992.1"/>
    </source>
</evidence>
<evidence type="ECO:0000313" key="6">
    <source>
        <dbReference type="Proteomes" id="UP000294360"/>
    </source>
</evidence>
<dbReference type="KEGG" id="mtun:MTUNDRAET4_0099"/>
<protein>
    <recommendedName>
        <fullName evidence="4">Tyr recombinase domain-containing protein</fullName>
    </recommendedName>
</protein>
<dbReference type="InterPro" id="IPR010998">
    <property type="entry name" value="Integrase_recombinase_N"/>
</dbReference>
<dbReference type="GO" id="GO:0006310">
    <property type="term" value="P:DNA recombination"/>
    <property type="evidence" value="ECO:0007669"/>
    <property type="project" value="UniProtKB-KW"/>
</dbReference>
<dbReference type="Proteomes" id="UP000294360">
    <property type="component" value="Chromosome"/>
</dbReference>